<evidence type="ECO:0000313" key="2">
    <source>
        <dbReference type="Proteomes" id="UP000003980"/>
    </source>
</evidence>
<accession>H2C5Q3</accession>
<organism evidence="1 2">
    <name type="scientific">Metallosphaera yellowstonensis MK1</name>
    <dbReference type="NCBI Taxonomy" id="671065"/>
    <lineage>
        <taxon>Archaea</taxon>
        <taxon>Thermoproteota</taxon>
        <taxon>Thermoprotei</taxon>
        <taxon>Sulfolobales</taxon>
        <taxon>Sulfolobaceae</taxon>
        <taxon>Metallosphaera</taxon>
    </lineage>
</organism>
<sequence length="51" mass="5717">MVYTQGGWNVLKVGGDGGSKRKELVVLRLSHLGVFKLVVHRDFPLKVKRVV</sequence>
<keyword evidence="2" id="KW-1185">Reference proteome</keyword>
<evidence type="ECO:0000313" key="1">
    <source>
        <dbReference type="EMBL" id="EHP69130.1"/>
    </source>
</evidence>
<gene>
    <name evidence="1" type="ORF">MetMK1DRAFT_00018760</name>
</gene>
<dbReference type="EMBL" id="JH597768">
    <property type="protein sequence ID" value="EHP69130.1"/>
    <property type="molecule type" value="Genomic_DNA"/>
</dbReference>
<dbReference type="AlphaFoldDB" id="H2C5Q3"/>
<dbReference type="HOGENOM" id="CLU_3094178_0_0_2"/>
<name>H2C5Q3_9CREN</name>
<protein>
    <submittedName>
        <fullName evidence="1">Uncharacterized protein</fullName>
    </submittedName>
</protein>
<dbReference type="Proteomes" id="UP000003980">
    <property type="component" value="Unassembled WGS sequence"/>
</dbReference>
<proteinExistence type="predicted"/>
<dbReference type="eggNOG" id="arCOG00684">
    <property type="taxonomic scope" value="Archaea"/>
</dbReference>
<dbReference type="RefSeq" id="WP_009072842.1">
    <property type="nucleotide sequence ID" value="NZ_JH597768.1"/>
</dbReference>
<reference evidence="1 2" key="1">
    <citation type="submission" date="2012-01" db="EMBL/GenBank/DDBJ databases">
        <title>Improved High-Quality Draft sequence of Metallosphaera yellowstonensis MK1.</title>
        <authorList>
            <consortium name="US DOE Joint Genome Institute"/>
            <person name="Lucas S."/>
            <person name="Han J."/>
            <person name="Cheng J.-F."/>
            <person name="Goodwin L."/>
            <person name="Pitluck S."/>
            <person name="Peters L."/>
            <person name="Teshima H."/>
            <person name="Detter J.C."/>
            <person name="Han C."/>
            <person name="Tapia R."/>
            <person name="Land M."/>
            <person name="Hauser L."/>
            <person name="Kyrpides N."/>
            <person name="Kozubal M."/>
            <person name="Macur R.E."/>
            <person name="Jay Z."/>
            <person name="Inskeep W."/>
            <person name="Woyke T."/>
        </authorList>
    </citation>
    <scope>NUCLEOTIDE SEQUENCE [LARGE SCALE GENOMIC DNA]</scope>
    <source>
        <strain evidence="1 2">MK1</strain>
    </source>
</reference>